<proteinExistence type="predicted"/>
<dbReference type="EMBL" id="QXCT01000002">
    <property type="protein sequence ID" value="MDW9255302.1"/>
    <property type="molecule type" value="Genomic_DNA"/>
</dbReference>
<evidence type="ECO:0000313" key="3">
    <source>
        <dbReference type="Proteomes" id="UP001272137"/>
    </source>
</evidence>
<organism evidence="2 3">
    <name type="scientific">Burkholderia thailandensis</name>
    <dbReference type="NCBI Taxonomy" id="57975"/>
    <lineage>
        <taxon>Bacteria</taxon>
        <taxon>Pseudomonadati</taxon>
        <taxon>Pseudomonadota</taxon>
        <taxon>Betaproteobacteria</taxon>
        <taxon>Burkholderiales</taxon>
        <taxon>Burkholderiaceae</taxon>
        <taxon>Burkholderia</taxon>
        <taxon>pseudomallei group</taxon>
    </lineage>
</organism>
<gene>
    <name evidence="2" type="ORF">C7S16_2367</name>
</gene>
<comment type="caution">
    <text evidence="2">The sequence shown here is derived from an EMBL/GenBank/DDBJ whole genome shotgun (WGS) entry which is preliminary data.</text>
</comment>
<reference evidence="2" key="1">
    <citation type="submission" date="2018-08" db="EMBL/GenBank/DDBJ databases">
        <title>Identification of Burkholderia cepacia strains that express a Burkholderia pseudomallei-like capsular polysaccharide.</title>
        <authorList>
            <person name="Burtnick M.N."/>
            <person name="Vongsouvath M."/>
            <person name="Newton P."/>
            <person name="Wuthiekanun V."/>
            <person name="Limmathurotsakul D."/>
            <person name="Brett P.J."/>
            <person name="Chantratita N."/>
            <person name="Dance D.A."/>
        </authorList>
    </citation>
    <scope>NUCLEOTIDE SEQUENCE</scope>
    <source>
        <strain evidence="2">SBXCC001</strain>
    </source>
</reference>
<dbReference type="Proteomes" id="UP001272137">
    <property type="component" value="Unassembled WGS sequence"/>
</dbReference>
<dbReference type="AlphaFoldDB" id="A0AAW9D227"/>
<protein>
    <submittedName>
        <fullName evidence="2">Uncharacterized protein</fullName>
    </submittedName>
</protein>
<evidence type="ECO:0000256" key="1">
    <source>
        <dbReference type="SAM" id="MobiDB-lite"/>
    </source>
</evidence>
<accession>A0AAW9D227</accession>
<evidence type="ECO:0000313" key="2">
    <source>
        <dbReference type="EMBL" id="MDW9255302.1"/>
    </source>
</evidence>
<feature type="compositionally biased region" description="Basic and acidic residues" evidence="1">
    <location>
        <begin position="1"/>
        <end position="17"/>
    </location>
</feature>
<feature type="region of interest" description="Disordered" evidence="1">
    <location>
        <begin position="1"/>
        <end position="38"/>
    </location>
</feature>
<sequence length="38" mass="4088">MTRESAAREPESIDGARPRSSRGVIRSAPHAARRAGRA</sequence>
<name>A0AAW9D227_BURTH</name>